<dbReference type="InterPro" id="IPR012340">
    <property type="entry name" value="NA-bd_OB-fold"/>
</dbReference>
<evidence type="ECO:0008006" key="3">
    <source>
        <dbReference type="Google" id="ProtNLM"/>
    </source>
</evidence>
<protein>
    <recommendedName>
        <fullName evidence="3">Replication protein A OB domain-containing protein</fullName>
    </recommendedName>
</protein>
<dbReference type="Proteomes" id="UP000789390">
    <property type="component" value="Unassembled WGS sequence"/>
</dbReference>
<sequence length="182" mass="20612">MEEKGKSKVTFLTHSNTCLILNLIDVNGDEIRLNVWGAEKAAKYVDKFEVGKVHLIRKVSVVTSTNEYSRILNGKTLVSTQSTTVSIENAEGNDEFPDLTYKYMSVSNIGDIPDREIIDVIGIFYKKKKKMISLQSYNKEEHSFKILDDKGKKMEVGCSTIEQFLQKKKIEELKTIIGLKGV</sequence>
<proteinExistence type="predicted"/>
<name>A0A8J2RUA1_9CRUS</name>
<accession>A0A8J2RUA1</accession>
<reference evidence="1" key="1">
    <citation type="submission" date="2021-11" db="EMBL/GenBank/DDBJ databases">
        <authorList>
            <person name="Schell T."/>
        </authorList>
    </citation>
    <scope>NUCLEOTIDE SEQUENCE</scope>
    <source>
        <strain evidence="1">M5</strain>
    </source>
</reference>
<keyword evidence="2" id="KW-1185">Reference proteome</keyword>
<dbReference type="Gene3D" id="2.40.50.140">
    <property type="entry name" value="Nucleic acid-binding proteins"/>
    <property type="match status" value="1"/>
</dbReference>
<evidence type="ECO:0000313" key="1">
    <source>
        <dbReference type="EMBL" id="CAH0108545.1"/>
    </source>
</evidence>
<gene>
    <name evidence="1" type="ORF">DGAL_LOCUS11938</name>
</gene>
<organism evidence="1 2">
    <name type="scientific">Daphnia galeata</name>
    <dbReference type="NCBI Taxonomy" id="27404"/>
    <lineage>
        <taxon>Eukaryota</taxon>
        <taxon>Metazoa</taxon>
        <taxon>Ecdysozoa</taxon>
        <taxon>Arthropoda</taxon>
        <taxon>Crustacea</taxon>
        <taxon>Branchiopoda</taxon>
        <taxon>Diplostraca</taxon>
        <taxon>Cladocera</taxon>
        <taxon>Anomopoda</taxon>
        <taxon>Daphniidae</taxon>
        <taxon>Daphnia</taxon>
    </lineage>
</organism>
<dbReference type="AlphaFoldDB" id="A0A8J2RUA1"/>
<evidence type="ECO:0000313" key="2">
    <source>
        <dbReference type="Proteomes" id="UP000789390"/>
    </source>
</evidence>
<dbReference type="EMBL" id="CAKKLH010000285">
    <property type="protein sequence ID" value="CAH0108545.1"/>
    <property type="molecule type" value="Genomic_DNA"/>
</dbReference>
<comment type="caution">
    <text evidence="1">The sequence shown here is derived from an EMBL/GenBank/DDBJ whole genome shotgun (WGS) entry which is preliminary data.</text>
</comment>